<dbReference type="AlphaFoldDB" id="A0NRT6"/>
<dbReference type="PROSITE" id="PS01124">
    <property type="entry name" value="HTH_ARAC_FAMILY_2"/>
    <property type="match status" value="1"/>
</dbReference>
<dbReference type="Proteomes" id="UP000004848">
    <property type="component" value="Unassembled WGS sequence"/>
</dbReference>
<proteinExistence type="predicted"/>
<dbReference type="SUPFAM" id="SSF51215">
    <property type="entry name" value="Regulatory protein AraC"/>
    <property type="match status" value="1"/>
</dbReference>
<reference evidence="5 6" key="1">
    <citation type="submission" date="2006-05" db="EMBL/GenBank/DDBJ databases">
        <authorList>
            <person name="King G."/>
            <person name="Ferriera S."/>
            <person name="Johnson J."/>
            <person name="Kravitz S."/>
            <person name="Beeson K."/>
            <person name="Sutton G."/>
            <person name="Rogers Y.-H."/>
            <person name="Friedman R."/>
            <person name="Frazier M."/>
            <person name="Venter J.C."/>
        </authorList>
    </citation>
    <scope>NUCLEOTIDE SEQUENCE [LARGE SCALE GENOMIC DNA]</scope>
    <source>
        <strain evidence="6">ATCC 25650 / DSM 13394 / JCM 20685 / NBRC 16684 / NCIMB 2208 / IAM 12614 / B1</strain>
    </source>
</reference>
<dbReference type="GO" id="GO:0003700">
    <property type="term" value="F:DNA-binding transcription factor activity"/>
    <property type="evidence" value="ECO:0007669"/>
    <property type="project" value="InterPro"/>
</dbReference>
<dbReference type="RefSeq" id="WP_006933864.1">
    <property type="nucleotide sequence ID" value="NZ_AAUW01000006.1"/>
</dbReference>
<evidence type="ECO:0000259" key="4">
    <source>
        <dbReference type="PROSITE" id="PS01124"/>
    </source>
</evidence>
<gene>
    <name evidence="5" type="ORF">SIAM614_03710</name>
</gene>
<dbReference type="eggNOG" id="COG2207">
    <property type="taxonomic scope" value="Bacteria"/>
</dbReference>
<comment type="caution">
    <text evidence="5">The sequence shown here is derived from an EMBL/GenBank/DDBJ whole genome shotgun (WGS) entry which is preliminary data.</text>
</comment>
<evidence type="ECO:0000256" key="2">
    <source>
        <dbReference type="ARBA" id="ARBA00023125"/>
    </source>
</evidence>
<dbReference type="SUPFAM" id="SSF46689">
    <property type="entry name" value="Homeodomain-like"/>
    <property type="match status" value="2"/>
</dbReference>
<dbReference type="InterPro" id="IPR018060">
    <property type="entry name" value="HTH_AraC"/>
</dbReference>
<accession>A0NRT6</accession>
<dbReference type="GO" id="GO:0043565">
    <property type="term" value="F:sequence-specific DNA binding"/>
    <property type="evidence" value="ECO:0007669"/>
    <property type="project" value="InterPro"/>
</dbReference>
<evidence type="ECO:0000256" key="1">
    <source>
        <dbReference type="ARBA" id="ARBA00023015"/>
    </source>
</evidence>
<keyword evidence="1" id="KW-0805">Transcription regulation</keyword>
<sequence length="268" mass="29233">MQGNRYHHLGWHHGVQLFEASFSRQTFTRHAHEGFAIGAIAAGAGGYICRGESMTLPAGSLSLMNPEEPHTGHAATNHVRYHMLYASEEAVRAILDLKELRGFNQVAPRDHGLRLARALGGLARFLNMPASADRNLAVEEAVHDVLSVAFTRYGRADLRSPGREPAAVGLMRARAMAAVESGEPLTLDDLAAEANLSVSYLIRSVRRATGMTPHALIVQARVDHAQRLLLNGVPAAEAAHEAGFCDQAHLIRQFRRHYGVTPGALRRH</sequence>
<dbReference type="InterPro" id="IPR009057">
    <property type="entry name" value="Homeodomain-like_sf"/>
</dbReference>
<dbReference type="Pfam" id="PF12833">
    <property type="entry name" value="HTH_18"/>
    <property type="match status" value="1"/>
</dbReference>
<dbReference type="PANTHER" id="PTHR46796">
    <property type="entry name" value="HTH-TYPE TRANSCRIPTIONAL ACTIVATOR RHAS-RELATED"/>
    <property type="match status" value="1"/>
</dbReference>
<feature type="domain" description="HTH araC/xylS-type" evidence="4">
    <location>
        <begin position="171"/>
        <end position="268"/>
    </location>
</feature>
<dbReference type="Pfam" id="PF02311">
    <property type="entry name" value="AraC_binding"/>
    <property type="match status" value="1"/>
</dbReference>
<dbReference type="SMART" id="SM00342">
    <property type="entry name" value="HTH_ARAC"/>
    <property type="match status" value="1"/>
</dbReference>
<protein>
    <recommendedName>
        <fullName evidence="4">HTH araC/xylS-type domain-containing protein</fullName>
    </recommendedName>
</protein>
<dbReference type="EMBL" id="AAUW01000006">
    <property type="protein sequence ID" value="EAV44234.1"/>
    <property type="molecule type" value="Genomic_DNA"/>
</dbReference>
<dbReference type="InterPro" id="IPR037923">
    <property type="entry name" value="HTH-like"/>
</dbReference>
<dbReference type="PANTHER" id="PTHR46796:SF2">
    <property type="entry name" value="TRANSCRIPTIONAL REGULATORY PROTEIN"/>
    <property type="match status" value="1"/>
</dbReference>
<keyword evidence="3" id="KW-0804">Transcription</keyword>
<organism evidence="5 6">
    <name type="scientific">Roseibium aggregatum (strain ATCC 25650 / DSM 13394 / JCM 20685 / NBRC 16684 / NCIMB 2208 / IAM 12614 / B1)</name>
    <name type="common">Stappia aggregata</name>
    <dbReference type="NCBI Taxonomy" id="384765"/>
    <lineage>
        <taxon>Bacteria</taxon>
        <taxon>Pseudomonadati</taxon>
        <taxon>Pseudomonadota</taxon>
        <taxon>Alphaproteobacteria</taxon>
        <taxon>Hyphomicrobiales</taxon>
        <taxon>Stappiaceae</taxon>
        <taxon>Roseibium</taxon>
    </lineage>
</organism>
<dbReference type="GeneID" id="68846198"/>
<keyword evidence="2" id="KW-0238">DNA-binding</keyword>
<evidence type="ECO:0000313" key="5">
    <source>
        <dbReference type="EMBL" id="EAV44234.1"/>
    </source>
</evidence>
<evidence type="ECO:0000256" key="3">
    <source>
        <dbReference type="ARBA" id="ARBA00023163"/>
    </source>
</evidence>
<evidence type="ECO:0000313" key="6">
    <source>
        <dbReference type="Proteomes" id="UP000004848"/>
    </source>
</evidence>
<dbReference type="Gene3D" id="1.10.10.60">
    <property type="entry name" value="Homeodomain-like"/>
    <property type="match status" value="2"/>
</dbReference>
<name>A0NRT6_ROSAI</name>
<dbReference type="InterPro" id="IPR050204">
    <property type="entry name" value="AraC_XylS_family_regulators"/>
</dbReference>
<dbReference type="OrthoDB" id="9814125at2"/>
<dbReference type="InterPro" id="IPR003313">
    <property type="entry name" value="AraC-bd"/>
</dbReference>